<comment type="caution">
    <text evidence="7">The sequence shown here is derived from an EMBL/GenBank/DDBJ whole genome shotgun (WGS) entry which is preliminary data.</text>
</comment>
<dbReference type="PANTHER" id="PTHR33798:SF5">
    <property type="entry name" value="FLAVIN REDUCTASE LIKE DOMAIN-CONTAINING PROTEIN"/>
    <property type="match status" value="1"/>
</dbReference>
<dbReference type="Gene3D" id="2.30.110.10">
    <property type="entry name" value="Electron Transport, Fmn-binding Protein, Chain A"/>
    <property type="match status" value="1"/>
</dbReference>
<comment type="cofactor">
    <cofactor evidence="1">
        <name>FMN</name>
        <dbReference type="ChEBI" id="CHEBI:58210"/>
    </cofactor>
</comment>
<keyword evidence="8" id="KW-1185">Reference proteome</keyword>
<evidence type="ECO:0000256" key="3">
    <source>
        <dbReference type="ARBA" id="ARBA00022643"/>
    </source>
</evidence>
<dbReference type="EMBL" id="BAAFGZ010000091">
    <property type="protein sequence ID" value="GAB0134720.1"/>
    <property type="molecule type" value="Genomic_DNA"/>
</dbReference>
<dbReference type="InterPro" id="IPR002563">
    <property type="entry name" value="Flavin_Rdtase-like_dom"/>
</dbReference>
<evidence type="ECO:0000313" key="8">
    <source>
        <dbReference type="Proteomes" id="UP001562357"/>
    </source>
</evidence>
<sequence length="290" mass="31404">MSDRINRNPHPDFNKVQASRPAPSNPPFTYTQTASPTWSFGSGANTSPPPPPSPPPRHVPIDPAHPDRPAALNYKLLISAIVPRPIALLSTLSRDGAAANLAPFSYFSMMSHDPPILVIGFASPVDRAKDSLRNLLDTGEGVVNIISDHFVEAANSTSIDAPFGVSEWDIGGLTAVHDCEVVSPARVGEAVFSIEVKVESVREWESRTSGDKTGTMVVLEGVRFWAREDAIDSDRSLIDPAVLRPIGRLGGITYSRTNEGFELTRPKFDEDLGGRAGLDKIKKKSRNAME</sequence>
<evidence type="ECO:0000256" key="2">
    <source>
        <dbReference type="ARBA" id="ARBA00022630"/>
    </source>
</evidence>
<organism evidence="7 8">
    <name type="scientific">Epichloe bromicola</name>
    <dbReference type="NCBI Taxonomy" id="79588"/>
    <lineage>
        <taxon>Eukaryota</taxon>
        <taxon>Fungi</taxon>
        <taxon>Dikarya</taxon>
        <taxon>Ascomycota</taxon>
        <taxon>Pezizomycotina</taxon>
        <taxon>Sordariomycetes</taxon>
        <taxon>Hypocreomycetidae</taxon>
        <taxon>Hypocreales</taxon>
        <taxon>Clavicipitaceae</taxon>
        <taxon>Epichloe</taxon>
    </lineage>
</organism>
<accession>A0ABQ0CMP0</accession>
<dbReference type="SMART" id="SM00903">
    <property type="entry name" value="Flavin_Reduct"/>
    <property type="match status" value="1"/>
</dbReference>
<evidence type="ECO:0000256" key="5">
    <source>
        <dbReference type="SAM" id="MobiDB-lite"/>
    </source>
</evidence>
<proteinExistence type="inferred from homology"/>
<dbReference type="Proteomes" id="UP001562357">
    <property type="component" value="Unassembled WGS sequence"/>
</dbReference>
<reference evidence="8" key="1">
    <citation type="submission" date="2024-06" db="EMBL/GenBank/DDBJ databases">
        <title>Draft Genome Sequences of Epichloe bromicola Strains Isolated from Elymus ciliaris.</title>
        <authorList>
            <consortium name="Epichloe bromicola genome sequencing consortium"/>
            <person name="Miura A."/>
            <person name="Imano S."/>
            <person name="Ashida A."/>
            <person name="Sato I."/>
            <person name="Chiba S."/>
            <person name="Tanaka A."/>
            <person name="Camagna M."/>
            <person name="Takemoto D."/>
        </authorList>
    </citation>
    <scope>NUCLEOTIDE SEQUENCE [LARGE SCALE GENOMIC DNA]</scope>
    <source>
        <strain evidence="8">DP</strain>
    </source>
</reference>
<evidence type="ECO:0000259" key="6">
    <source>
        <dbReference type="SMART" id="SM00903"/>
    </source>
</evidence>
<protein>
    <recommendedName>
        <fullName evidence="6">Flavin reductase like domain-containing protein</fullName>
    </recommendedName>
</protein>
<dbReference type="Pfam" id="PF01613">
    <property type="entry name" value="Flavin_Reduct"/>
    <property type="match status" value="1"/>
</dbReference>
<feature type="compositionally biased region" description="Pro residues" evidence="5">
    <location>
        <begin position="47"/>
        <end position="58"/>
    </location>
</feature>
<keyword evidence="3" id="KW-0288">FMN</keyword>
<feature type="region of interest" description="Disordered" evidence="5">
    <location>
        <begin position="1"/>
        <end position="65"/>
    </location>
</feature>
<feature type="compositionally biased region" description="Basic and acidic residues" evidence="5">
    <location>
        <begin position="1"/>
        <end position="13"/>
    </location>
</feature>
<comment type="similarity">
    <text evidence="4">Belongs to the flavoredoxin family.</text>
</comment>
<gene>
    <name evidence="7" type="primary">g3078</name>
    <name evidence="7" type="ORF">EsDP_00003078</name>
</gene>
<dbReference type="SUPFAM" id="SSF50475">
    <property type="entry name" value="FMN-binding split barrel"/>
    <property type="match status" value="1"/>
</dbReference>
<feature type="compositionally biased region" description="Polar residues" evidence="5">
    <location>
        <begin position="27"/>
        <end position="46"/>
    </location>
</feature>
<evidence type="ECO:0000313" key="7">
    <source>
        <dbReference type="EMBL" id="GAB0134720.1"/>
    </source>
</evidence>
<dbReference type="InterPro" id="IPR012349">
    <property type="entry name" value="Split_barrel_FMN-bd"/>
</dbReference>
<keyword evidence="2" id="KW-0285">Flavoprotein</keyword>
<evidence type="ECO:0000256" key="1">
    <source>
        <dbReference type="ARBA" id="ARBA00001917"/>
    </source>
</evidence>
<name>A0ABQ0CMP0_9HYPO</name>
<evidence type="ECO:0000256" key="4">
    <source>
        <dbReference type="ARBA" id="ARBA00038054"/>
    </source>
</evidence>
<dbReference type="PANTHER" id="PTHR33798">
    <property type="entry name" value="FLAVOPROTEIN OXYGENASE"/>
    <property type="match status" value="1"/>
</dbReference>
<feature type="domain" description="Flavin reductase like" evidence="6">
    <location>
        <begin position="79"/>
        <end position="239"/>
    </location>
</feature>